<dbReference type="CDD" id="cd22271">
    <property type="entry name" value="DPBB_EXP_N-like"/>
    <property type="match status" value="1"/>
</dbReference>
<dbReference type="InterPro" id="IPR007112">
    <property type="entry name" value="Expansin/allergen_DPBB_dom"/>
</dbReference>
<evidence type="ECO:0000259" key="2">
    <source>
        <dbReference type="PROSITE" id="PS50842"/>
    </source>
</evidence>
<accession>A0ABY8U067</accession>
<keyword evidence="1" id="KW-0732">Signal</keyword>
<dbReference type="EMBL" id="CP126212">
    <property type="protein sequence ID" value="WIA13907.1"/>
    <property type="molecule type" value="Genomic_DNA"/>
</dbReference>
<dbReference type="Gene3D" id="2.40.40.10">
    <property type="entry name" value="RlpA-like domain"/>
    <property type="match status" value="1"/>
</dbReference>
<keyword evidence="4" id="KW-1185">Reference proteome</keyword>
<evidence type="ECO:0000313" key="3">
    <source>
        <dbReference type="EMBL" id="WIA13907.1"/>
    </source>
</evidence>
<sequence length="445" mass="48932">MVRPSLLSLAAGLQLLLLVPPGLAAPLKYVDDYWLRGRASWYGNQGSWVDPFVPHRGGGRSAFGVTEWGGCGLTNGDGTVLWPKEHVTAYASGNPDFPGACGRCYEVKCSPGAVLGWADKPVNFREAYFPFWWYANVTDEMGRSFPGNAGEEKAVLDVKCWGDQKSVVVKVIDICPCWYEPKGMAPYFQYGCCYKQQQHPKAGQLNLDLSFWAFEQLAHPEYGIMMVDYRPAFEQLAHPEYGIMMVDYRPVDCDTKKPIQFDPGYISDKIYDNFPGVGWSWFAYNFQPMNKFAVVDAGKGLKGSAASCAELQYNGGMTWACRQCGSKEGFQPFAGADSVTFWMRDSGSPGKVPPVRLQLGNPDIKKSCNAKLDLATRTPQSRTADGWLQFTIPMRDFDCPEPALMNQLLWEAKPGTSSGFGMCLDEVSINRPGAAAPAAGPPASG</sequence>
<proteinExistence type="predicted"/>
<dbReference type="InterPro" id="IPR002963">
    <property type="entry name" value="Expansin"/>
</dbReference>
<reference evidence="3 4" key="1">
    <citation type="submission" date="2023-05" db="EMBL/GenBank/DDBJ databases">
        <title>A 100% complete, gapless, phased diploid assembly of the Scenedesmus obliquus UTEX 3031 genome.</title>
        <authorList>
            <person name="Biondi T.C."/>
            <person name="Hanschen E.R."/>
            <person name="Kwon T."/>
            <person name="Eng W."/>
            <person name="Kruse C.P.S."/>
            <person name="Koehler S.I."/>
            <person name="Kunde Y."/>
            <person name="Gleasner C.D."/>
            <person name="You Mak K.T."/>
            <person name="Polle J."/>
            <person name="Hovde B.T."/>
            <person name="Starkenburg S.R."/>
        </authorList>
    </citation>
    <scope>NUCLEOTIDE SEQUENCE [LARGE SCALE GENOMIC DNA]</scope>
    <source>
        <strain evidence="3 4">DOE0152z</strain>
    </source>
</reference>
<evidence type="ECO:0000256" key="1">
    <source>
        <dbReference type="SAM" id="SignalP"/>
    </source>
</evidence>
<dbReference type="InterPro" id="IPR036908">
    <property type="entry name" value="RlpA-like_sf"/>
</dbReference>
<organism evidence="3 4">
    <name type="scientific">Tetradesmus obliquus</name>
    <name type="common">Green alga</name>
    <name type="synonym">Acutodesmus obliquus</name>
    <dbReference type="NCBI Taxonomy" id="3088"/>
    <lineage>
        <taxon>Eukaryota</taxon>
        <taxon>Viridiplantae</taxon>
        <taxon>Chlorophyta</taxon>
        <taxon>core chlorophytes</taxon>
        <taxon>Chlorophyceae</taxon>
        <taxon>CS clade</taxon>
        <taxon>Sphaeropleales</taxon>
        <taxon>Scenedesmaceae</taxon>
        <taxon>Tetradesmus</taxon>
    </lineage>
</organism>
<dbReference type="Proteomes" id="UP001244341">
    <property type="component" value="Chromosome 5b"/>
</dbReference>
<feature type="signal peptide" evidence="1">
    <location>
        <begin position="1"/>
        <end position="24"/>
    </location>
</feature>
<evidence type="ECO:0000313" key="4">
    <source>
        <dbReference type="Proteomes" id="UP001244341"/>
    </source>
</evidence>
<feature type="domain" description="Expansin-like EG45" evidence="2">
    <location>
        <begin position="68"/>
        <end position="258"/>
    </location>
</feature>
<protein>
    <recommendedName>
        <fullName evidence="2">Expansin-like EG45 domain-containing protein</fullName>
    </recommendedName>
</protein>
<dbReference type="SUPFAM" id="SSF50685">
    <property type="entry name" value="Barwin-like endoglucanases"/>
    <property type="match status" value="1"/>
</dbReference>
<dbReference type="PROSITE" id="PS50842">
    <property type="entry name" value="EXPANSIN_EG45"/>
    <property type="match status" value="1"/>
</dbReference>
<gene>
    <name evidence="3" type="ORF">OEZ85_002478</name>
</gene>
<feature type="chain" id="PRO_5045584172" description="Expansin-like EG45 domain-containing protein" evidence="1">
    <location>
        <begin position="25"/>
        <end position="445"/>
    </location>
</feature>
<dbReference type="PANTHER" id="PTHR31867">
    <property type="entry name" value="EXPANSIN-A15"/>
    <property type="match status" value="1"/>
</dbReference>
<name>A0ABY8U067_TETOB</name>